<protein>
    <submittedName>
        <fullName evidence="1">Uncharacterized protein</fullName>
    </submittedName>
</protein>
<proteinExistence type="predicted"/>
<dbReference type="AlphaFoldDB" id="A0A5B7HBB2"/>
<evidence type="ECO:0000313" key="1">
    <source>
        <dbReference type="EMBL" id="MPC67383.1"/>
    </source>
</evidence>
<evidence type="ECO:0000313" key="2">
    <source>
        <dbReference type="Proteomes" id="UP000324222"/>
    </source>
</evidence>
<dbReference type="Proteomes" id="UP000324222">
    <property type="component" value="Unassembled WGS sequence"/>
</dbReference>
<keyword evidence="2" id="KW-1185">Reference proteome</keyword>
<name>A0A5B7HBB2_PORTR</name>
<reference evidence="1 2" key="1">
    <citation type="submission" date="2019-05" db="EMBL/GenBank/DDBJ databases">
        <title>Another draft genome of Portunus trituberculatus and its Hox gene families provides insights of decapod evolution.</title>
        <authorList>
            <person name="Jeong J.-H."/>
            <person name="Song I."/>
            <person name="Kim S."/>
            <person name="Choi T."/>
            <person name="Kim D."/>
            <person name="Ryu S."/>
            <person name="Kim W."/>
        </authorList>
    </citation>
    <scope>NUCLEOTIDE SEQUENCE [LARGE SCALE GENOMIC DNA]</scope>
    <source>
        <tissue evidence="1">Muscle</tissue>
    </source>
</reference>
<dbReference type="EMBL" id="VSRR010026166">
    <property type="protein sequence ID" value="MPC67383.1"/>
    <property type="molecule type" value="Genomic_DNA"/>
</dbReference>
<sequence length="201" mass="22761">MSKPLTAHIRNIHMCHSTIPTPSNVPRVAPEPCVHGGVTRLCDFPVEVGEGGVGFTRHRRTHRRGATLAWRGDGFVVPETFHLWIVFTTEVRGHSHSTTAHHHQIHNQAQTHDNCNTTSARLPAKVHLTSGRPWRGFPSFKLLLFECYEPRPACRGALQALICNRGATYLIKLLYKSRKLVKIKLLCLQRHVCDPIKHNNR</sequence>
<comment type="caution">
    <text evidence="1">The sequence shown here is derived from an EMBL/GenBank/DDBJ whole genome shotgun (WGS) entry which is preliminary data.</text>
</comment>
<gene>
    <name evidence="1" type="ORF">E2C01_061558</name>
</gene>
<organism evidence="1 2">
    <name type="scientific">Portunus trituberculatus</name>
    <name type="common">Swimming crab</name>
    <name type="synonym">Neptunus trituberculatus</name>
    <dbReference type="NCBI Taxonomy" id="210409"/>
    <lineage>
        <taxon>Eukaryota</taxon>
        <taxon>Metazoa</taxon>
        <taxon>Ecdysozoa</taxon>
        <taxon>Arthropoda</taxon>
        <taxon>Crustacea</taxon>
        <taxon>Multicrustacea</taxon>
        <taxon>Malacostraca</taxon>
        <taxon>Eumalacostraca</taxon>
        <taxon>Eucarida</taxon>
        <taxon>Decapoda</taxon>
        <taxon>Pleocyemata</taxon>
        <taxon>Brachyura</taxon>
        <taxon>Eubrachyura</taxon>
        <taxon>Portunoidea</taxon>
        <taxon>Portunidae</taxon>
        <taxon>Portuninae</taxon>
        <taxon>Portunus</taxon>
    </lineage>
</organism>
<accession>A0A5B7HBB2</accession>